<name>A0ABQ5V6A2_9PROT</name>
<proteinExistence type="predicted"/>
<dbReference type="InterPro" id="IPR027417">
    <property type="entry name" value="P-loop_NTPase"/>
</dbReference>
<reference evidence="1" key="1">
    <citation type="journal article" date="2014" name="Int. J. Syst. Evol. Microbiol.">
        <title>Complete genome of a new Firmicutes species belonging to the dominant human colonic microbiota ('Ruminococcus bicirculans') reveals two chromosomes and a selective capacity to utilize plant glucans.</title>
        <authorList>
            <consortium name="NISC Comparative Sequencing Program"/>
            <person name="Wegmann U."/>
            <person name="Louis P."/>
            <person name="Goesmann A."/>
            <person name="Henrissat B."/>
            <person name="Duncan S.H."/>
            <person name="Flint H.J."/>
        </authorList>
    </citation>
    <scope>NUCLEOTIDE SEQUENCE</scope>
    <source>
        <strain evidence="1">NBRC 108216</strain>
    </source>
</reference>
<accession>A0ABQ5V6A2</accession>
<organism evidence="1 2">
    <name type="scientific">Algimonas porphyrae</name>
    <dbReference type="NCBI Taxonomy" id="1128113"/>
    <lineage>
        <taxon>Bacteria</taxon>
        <taxon>Pseudomonadati</taxon>
        <taxon>Pseudomonadota</taxon>
        <taxon>Alphaproteobacteria</taxon>
        <taxon>Maricaulales</taxon>
        <taxon>Robiginitomaculaceae</taxon>
        <taxon>Algimonas</taxon>
    </lineage>
</organism>
<comment type="caution">
    <text evidence="1">The sequence shown here is derived from an EMBL/GenBank/DDBJ whole genome shotgun (WGS) entry which is preliminary data.</text>
</comment>
<evidence type="ECO:0000313" key="1">
    <source>
        <dbReference type="EMBL" id="GLQ22101.1"/>
    </source>
</evidence>
<dbReference type="Gene3D" id="3.40.50.300">
    <property type="entry name" value="P-loop containing nucleotide triphosphate hydrolases"/>
    <property type="match status" value="1"/>
</dbReference>
<evidence type="ECO:0008006" key="3">
    <source>
        <dbReference type="Google" id="ProtNLM"/>
    </source>
</evidence>
<protein>
    <recommendedName>
        <fullName evidence="3">Protein ImuA</fullName>
    </recommendedName>
</protein>
<evidence type="ECO:0000313" key="2">
    <source>
        <dbReference type="Proteomes" id="UP001161390"/>
    </source>
</evidence>
<sequence>MSTLQDIRSQIGLVSGQDFPANEDSIRLDSAAPIAAARVHEVTGSLRTSLALAVIAKSTGRIFWVAIGGRSRSLRARGLRPYGDPAHLILVETANRDETLWAAEQALRCRGAGAVIIDIDKGPDLSESRRLQIAAQVGGGIGLVLIRRHAQSSACQTRWHCESEEGSEYDWVWSLTRNKRGRPRAWSVRGDPPEHLVHPPDLCPSLENPPIHAPIRFTTHPRSLVSGAAA</sequence>
<dbReference type="Proteomes" id="UP001161390">
    <property type="component" value="Unassembled WGS sequence"/>
</dbReference>
<dbReference type="EMBL" id="BSNJ01000010">
    <property type="protein sequence ID" value="GLQ22101.1"/>
    <property type="molecule type" value="Genomic_DNA"/>
</dbReference>
<reference evidence="1" key="2">
    <citation type="submission" date="2023-01" db="EMBL/GenBank/DDBJ databases">
        <title>Draft genome sequence of Algimonas porphyrae strain NBRC 108216.</title>
        <authorList>
            <person name="Sun Q."/>
            <person name="Mori K."/>
        </authorList>
    </citation>
    <scope>NUCLEOTIDE SEQUENCE</scope>
    <source>
        <strain evidence="1">NBRC 108216</strain>
    </source>
</reference>
<keyword evidence="2" id="KW-1185">Reference proteome</keyword>
<dbReference type="RefSeq" id="WP_284374368.1">
    <property type="nucleotide sequence ID" value="NZ_BSNJ01000010.1"/>
</dbReference>
<dbReference type="SUPFAM" id="SSF52540">
    <property type="entry name" value="P-loop containing nucleoside triphosphate hydrolases"/>
    <property type="match status" value="1"/>
</dbReference>
<gene>
    <name evidence="1" type="ORF">GCM10007854_30560</name>
</gene>